<keyword evidence="3" id="KW-1185">Reference proteome</keyword>
<evidence type="ECO:0000313" key="2">
    <source>
        <dbReference type="EMBL" id="KHF97605.1"/>
    </source>
</evidence>
<comment type="caution">
    <text evidence="2">The sequence shown here is derived from an EMBL/GenBank/DDBJ whole genome shotgun (WGS) entry which is preliminary data.</text>
</comment>
<organism evidence="2 3">
    <name type="scientific">Gossypium arboreum</name>
    <name type="common">Tree cotton</name>
    <name type="synonym">Gossypium nanking</name>
    <dbReference type="NCBI Taxonomy" id="29729"/>
    <lineage>
        <taxon>Eukaryota</taxon>
        <taxon>Viridiplantae</taxon>
        <taxon>Streptophyta</taxon>
        <taxon>Embryophyta</taxon>
        <taxon>Tracheophyta</taxon>
        <taxon>Spermatophyta</taxon>
        <taxon>Magnoliopsida</taxon>
        <taxon>eudicotyledons</taxon>
        <taxon>Gunneridae</taxon>
        <taxon>Pentapetalae</taxon>
        <taxon>rosids</taxon>
        <taxon>malvids</taxon>
        <taxon>Malvales</taxon>
        <taxon>Malvaceae</taxon>
        <taxon>Malvoideae</taxon>
        <taxon>Gossypium</taxon>
    </lineage>
</organism>
<proteinExistence type="predicted"/>
<evidence type="ECO:0000313" key="3">
    <source>
        <dbReference type="Proteomes" id="UP000032142"/>
    </source>
</evidence>
<keyword evidence="1" id="KW-0472">Membrane</keyword>
<accession>A0A0B0MFA4</accession>
<keyword evidence="1" id="KW-0812">Transmembrane</keyword>
<dbReference type="Proteomes" id="UP000032142">
    <property type="component" value="Unassembled WGS sequence"/>
</dbReference>
<reference evidence="3" key="1">
    <citation type="submission" date="2014-09" db="EMBL/GenBank/DDBJ databases">
        <authorList>
            <person name="Mudge J."/>
            <person name="Ramaraj T."/>
            <person name="Lindquist I.E."/>
            <person name="Bharti A.K."/>
            <person name="Sundararajan A."/>
            <person name="Cameron C.T."/>
            <person name="Woodward J.E."/>
            <person name="May G.D."/>
            <person name="Brubaker C."/>
            <person name="Broadhvest J."/>
            <person name="Wilkins T.A."/>
        </authorList>
    </citation>
    <scope>NUCLEOTIDE SEQUENCE</scope>
    <source>
        <strain evidence="3">cv. AKA8401</strain>
    </source>
</reference>
<feature type="transmembrane region" description="Helical" evidence="1">
    <location>
        <begin position="12"/>
        <end position="29"/>
    </location>
</feature>
<keyword evidence="1" id="KW-1133">Transmembrane helix</keyword>
<name>A0A0B0MFA4_GOSAR</name>
<dbReference type="EMBL" id="JRRC01012350">
    <property type="protein sequence ID" value="KHF97605.1"/>
    <property type="molecule type" value="Genomic_DNA"/>
</dbReference>
<dbReference type="AlphaFoldDB" id="A0A0B0MFA4"/>
<evidence type="ECO:0000256" key="1">
    <source>
        <dbReference type="SAM" id="Phobius"/>
    </source>
</evidence>
<protein>
    <submittedName>
        <fullName evidence="2">Uncharacterized protein</fullName>
    </submittedName>
</protein>
<sequence length="65" mass="7485">MTFGLMRSCTRPYLGYGIGIIFQVVQWAVQGVVKEMTRYDHVERVQYCQVCSGIKGCQRLDHTIN</sequence>
<gene>
    <name evidence="2" type="ORF">F383_14308</name>
</gene>